<dbReference type="InterPro" id="IPR016188">
    <property type="entry name" value="PurM-like_N"/>
</dbReference>
<evidence type="ECO:0000259" key="9">
    <source>
        <dbReference type="Pfam" id="PF00586"/>
    </source>
</evidence>
<dbReference type="InterPro" id="IPR023061">
    <property type="entry name" value="SelD_I"/>
</dbReference>
<dbReference type="Gene3D" id="3.90.650.10">
    <property type="entry name" value="PurM-like C-terminal domain"/>
    <property type="match status" value="1"/>
</dbReference>
<dbReference type="NCBIfam" id="NF002098">
    <property type="entry name" value="PRK00943.1"/>
    <property type="match status" value="1"/>
</dbReference>
<dbReference type="PIRSF" id="PIRSF036407">
    <property type="entry name" value="Selenphspht_syn"/>
    <property type="match status" value="1"/>
</dbReference>
<keyword evidence="8" id="KW-0711">Selenium</keyword>
<evidence type="ECO:0000256" key="4">
    <source>
        <dbReference type="ARBA" id="ARBA00022741"/>
    </source>
</evidence>
<organism evidence="11">
    <name type="scientific">marine metagenome</name>
    <dbReference type="NCBI Taxonomy" id="408172"/>
    <lineage>
        <taxon>unclassified sequences</taxon>
        <taxon>metagenomes</taxon>
        <taxon>ecological metagenomes</taxon>
    </lineage>
</organism>
<dbReference type="PANTHER" id="PTHR10256:SF0">
    <property type="entry name" value="INACTIVE SELENIDE, WATER DIKINASE-LIKE PROTEIN-RELATED"/>
    <property type="match status" value="1"/>
</dbReference>
<evidence type="ECO:0000256" key="5">
    <source>
        <dbReference type="ARBA" id="ARBA00022777"/>
    </source>
</evidence>
<dbReference type="CDD" id="cd02195">
    <property type="entry name" value="SelD"/>
    <property type="match status" value="1"/>
</dbReference>
<evidence type="ECO:0000259" key="10">
    <source>
        <dbReference type="Pfam" id="PF02769"/>
    </source>
</evidence>
<evidence type="ECO:0000256" key="2">
    <source>
        <dbReference type="ARBA" id="ARBA00022679"/>
    </source>
</evidence>
<gene>
    <name evidence="11" type="ORF">METZ01_LOCUS30590</name>
</gene>
<evidence type="ECO:0000256" key="1">
    <source>
        <dbReference type="ARBA" id="ARBA00008026"/>
    </source>
</evidence>
<keyword evidence="3" id="KW-0479">Metal-binding</keyword>
<evidence type="ECO:0000256" key="8">
    <source>
        <dbReference type="ARBA" id="ARBA00023266"/>
    </source>
</evidence>
<evidence type="ECO:0000313" key="11">
    <source>
        <dbReference type="EMBL" id="SUZ77736.1"/>
    </source>
</evidence>
<keyword evidence="4" id="KW-0547">Nucleotide-binding</keyword>
<dbReference type="PANTHER" id="PTHR10256">
    <property type="entry name" value="SELENIDE, WATER DIKINASE"/>
    <property type="match status" value="1"/>
</dbReference>
<dbReference type="GO" id="GO:0005524">
    <property type="term" value="F:ATP binding"/>
    <property type="evidence" value="ECO:0007669"/>
    <property type="project" value="UniProtKB-KW"/>
</dbReference>
<dbReference type="SUPFAM" id="SSF56042">
    <property type="entry name" value="PurM C-terminal domain-like"/>
    <property type="match status" value="1"/>
</dbReference>
<evidence type="ECO:0000256" key="6">
    <source>
        <dbReference type="ARBA" id="ARBA00022840"/>
    </source>
</evidence>
<name>A0A381QEL5_9ZZZZ</name>
<dbReference type="FunFam" id="3.90.650.10:FF:000004">
    <property type="entry name" value="Selenide, water dikinase"/>
    <property type="match status" value="1"/>
</dbReference>
<dbReference type="InterPro" id="IPR036676">
    <property type="entry name" value="PurM-like_C_sf"/>
</dbReference>
<dbReference type="Gene3D" id="3.30.1330.10">
    <property type="entry name" value="PurM-like, N-terminal domain"/>
    <property type="match status" value="1"/>
</dbReference>
<dbReference type="InterPro" id="IPR010918">
    <property type="entry name" value="PurM-like_C_dom"/>
</dbReference>
<dbReference type="Pfam" id="PF02769">
    <property type="entry name" value="AIRS_C"/>
    <property type="match status" value="1"/>
</dbReference>
<keyword evidence="2" id="KW-0808">Transferase</keyword>
<evidence type="ECO:0000256" key="3">
    <source>
        <dbReference type="ARBA" id="ARBA00022723"/>
    </source>
</evidence>
<accession>A0A381QEL5</accession>
<comment type="similarity">
    <text evidence="1">Belongs to the selenophosphate synthase 1 family. Class I subfamily.</text>
</comment>
<dbReference type="GO" id="GO:0046872">
    <property type="term" value="F:metal ion binding"/>
    <property type="evidence" value="ECO:0007669"/>
    <property type="project" value="UniProtKB-KW"/>
</dbReference>
<evidence type="ECO:0000256" key="7">
    <source>
        <dbReference type="ARBA" id="ARBA00022842"/>
    </source>
</evidence>
<dbReference type="GO" id="GO:0016260">
    <property type="term" value="P:selenocysteine biosynthetic process"/>
    <property type="evidence" value="ECO:0007669"/>
    <property type="project" value="InterPro"/>
</dbReference>
<dbReference type="Pfam" id="PF00586">
    <property type="entry name" value="AIRS"/>
    <property type="match status" value="1"/>
</dbReference>
<dbReference type="InterPro" id="IPR036921">
    <property type="entry name" value="PurM-like_N_sf"/>
</dbReference>
<dbReference type="GO" id="GO:0005737">
    <property type="term" value="C:cytoplasm"/>
    <property type="evidence" value="ECO:0007669"/>
    <property type="project" value="TreeGrafter"/>
</dbReference>
<dbReference type="AlphaFoldDB" id="A0A381QEL5"/>
<dbReference type="HAMAP" id="MF_00625">
    <property type="entry name" value="SelD"/>
    <property type="match status" value="1"/>
</dbReference>
<dbReference type="InterPro" id="IPR004536">
    <property type="entry name" value="SPS/SelD"/>
</dbReference>
<keyword evidence="5" id="KW-0418">Kinase</keyword>
<dbReference type="EMBL" id="UINC01001327">
    <property type="protein sequence ID" value="SUZ77736.1"/>
    <property type="molecule type" value="Genomic_DNA"/>
</dbReference>
<protein>
    <recommendedName>
        <fullName evidence="12">PurM-like N-terminal domain-containing protein</fullName>
    </recommendedName>
</protein>
<reference evidence="11" key="1">
    <citation type="submission" date="2018-05" db="EMBL/GenBank/DDBJ databases">
        <authorList>
            <person name="Lanie J.A."/>
            <person name="Ng W.-L."/>
            <person name="Kazmierczak K.M."/>
            <person name="Andrzejewski T.M."/>
            <person name="Davidsen T.M."/>
            <person name="Wayne K.J."/>
            <person name="Tettelin H."/>
            <person name="Glass J.I."/>
            <person name="Rusch D."/>
            <person name="Podicherti R."/>
            <person name="Tsui H.-C.T."/>
            <person name="Winkler M.E."/>
        </authorList>
    </citation>
    <scope>NUCLEOTIDE SEQUENCE</scope>
</reference>
<dbReference type="SUPFAM" id="SSF55326">
    <property type="entry name" value="PurM N-terminal domain-like"/>
    <property type="match status" value="1"/>
</dbReference>
<proteinExistence type="inferred from homology"/>
<dbReference type="NCBIfam" id="TIGR00476">
    <property type="entry name" value="selD"/>
    <property type="match status" value="1"/>
</dbReference>
<evidence type="ECO:0008006" key="12">
    <source>
        <dbReference type="Google" id="ProtNLM"/>
    </source>
</evidence>
<dbReference type="GO" id="GO:0004756">
    <property type="term" value="F:selenide, water dikinase activity"/>
    <property type="evidence" value="ECO:0007669"/>
    <property type="project" value="InterPro"/>
</dbReference>
<keyword evidence="7" id="KW-0460">Magnesium</keyword>
<sequence length="324" mass="33363">MSELAQVLCHLVPLESEQALVNASTGDDAAVYALGDGRALVVTLDFFTPVVDDPYDFGRVAATNALSDIYAMGAKPLFVLNLLAFPRALLGDGLVEEIIRGGSDVAREAGVPIMGGHSVDDPEPKYGMVAVGEVEVEELVTNTSAEVGDLLVLTKALGTGVVATAIKADAASQAATTAAVESMTTLNRDAAAAMKRVGVRAATDVTGFGLLGHLSNMLLQSGVAAEIEAANVPVLTGVSELITAGHIPGGTRRNLGDLEDRLDFGDKDEATRLILADAQTSGGLLISVAEERSEELMELLQSATSVAAIIGRVTEGAPGTIKVL</sequence>
<feature type="domain" description="PurM-like N-terminal" evidence="9">
    <location>
        <begin position="26"/>
        <end position="134"/>
    </location>
</feature>
<keyword evidence="6" id="KW-0067">ATP-binding</keyword>
<feature type="domain" description="PurM-like C-terminal" evidence="10">
    <location>
        <begin position="146"/>
        <end position="320"/>
    </location>
</feature>